<dbReference type="Proteomes" id="UP000838756">
    <property type="component" value="Unassembled WGS sequence"/>
</dbReference>
<proteinExistence type="predicted"/>
<keyword evidence="2" id="KW-1185">Reference proteome</keyword>
<comment type="caution">
    <text evidence="1">The sequence shown here is derived from an EMBL/GenBank/DDBJ whole genome shotgun (WGS) entry which is preliminary data.</text>
</comment>
<protein>
    <submittedName>
        <fullName evidence="1">Jg9917 protein</fullName>
    </submittedName>
</protein>
<sequence length="89" mass="10231">MSQQLIFSPATADRVDLKRDRVLNSTSDYQNDEFNYQKFSQHGPAWSRFPGCAQRRVQPRCAGRRVSSRAGCGRACYVSYQLIYPLTDH</sequence>
<name>A0A8S4RBM5_9NEOP</name>
<dbReference type="AlphaFoldDB" id="A0A8S4RBM5"/>
<gene>
    <name evidence="1" type="primary">jg9917</name>
    <name evidence="1" type="ORF">PAEG_LOCUS11914</name>
</gene>
<accession>A0A8S4RBM5</accession>
<reference evidence="1" key="1">
    <citation type="submission" date="2022-03" db="EMBL/GenBank/DDBJ databases">
        <authorList>
            <person name="Lindestad O."/>
        </authorList>
    </citation>
    <scope>NUCLEOTIDE SEQUENCE</scope>
</reference>
<dbReference type="EMBL" id="CAKXAJ010025020">
    <property type="protein sequence ID" value="CAH2234015.1"/>
    <property type="molecule type" value="Genomic_DNA"/>
</dbReference>
<evidence type="ECO:0000313" key="2">
    <source>
        <dbReference type="Proteomes" id="UP000838756"/>
    </source>
</evidence>
<evidence type="ECO:0000313" key="1">
    <source>
        <dbReference type="EMBL" id="CAH2234015.1"/>
    </source>
</evidence>
<organism evidence="1 2">
    <name type="scientific">Pararge aegeria aegeria</name>
    <dbReference type="NCBI Taxonomy" id="348720"/>
    <lineage>
        <taxon>Eukaryota</taxon>
        <taxon>Metazoa</taxon>
        <taxon>Ecdysozoa</taxon>
        <taxon>Arthropoda</taxon>
        <taxon>Hexapoda</taxon>
        <taxon>Insecta</taxon>
        <taxon>Pterygota</taxon>
        <taxon>Neoptera</taxon>
        <taxon>Endopterygota</taxon>
        <taxon>Lepidoptera</taxon>
        <taxon>Glossata</taxon>
        <taxon>Ditrysia</taxon>
        <taxon>Papilionoidea</taxon>
        <taxon>Nymphalidae</taxon>
        <taxon>Satyrinae</taxon>
        <taxon>Satyrini</taxon>
        <taxon>Parargina</taxon>
        <taxon>Pararge</taxon>
    </lineage>
</organism>